<keyword evidence="2" id="KW-1185">Reference proteome</keyword>
<dbReference type="AlphaFoldDB" id="A0A4S8M971"/>
<accession>A0A4S8M971</accession>
<name>A0A4S8M971_DENBC</name>
<reference evidence="1 2" key="1">
    <citation type="journal article" date="2019" name="Nat. Ecol. Evol.">
        <title>Megaphylogeny resolves global patterns of mushroom evolution.</title>
        <authorList>
            <person name="Varga T."/>
            <person name="Krizsan K."/>
            <person name="Foldi C."/>
            <person name="Dima B."/>
            <person name="Sanchez-Garcia M."/>
            <person name="Sanchez-Ramirez S."/>
            <person name="Szollosi G.J."/>
            <person name="Szarkandi J.G."/>
            <person name="Papp V."/>
            <person name="Albert L."/>
            <person name="Andreopoulos W."/>
            <person name="Angelini C."/>
            <person name="Antonin V."/>
            <person name="Barry K.W."/>
            <person name="Bougher N.L."/>
            <person name="Buchanan P."/>
            <person name="Buyck B."/>
            <person name="Bense V."/>
            <person name="Catcheside P."/>
            <person name="Chovatia M."/>
            <person name="Cooper J."/>
            <person name="Damon W."/>
            <person name="Desjardin D."/>
            <person name="Finy P."/>
            <person name="Geml J."/>
            <person name="Haridas S."/>
            <person name="Hughes K."/>
            <person name="Justo A."/>
            <person name="Karasinski D."/>
            <person name="Kautmanova I."/>
            <person name="Kiss B."/>
            <person name="Kocsube S."/>
            <person name="Kotiranta H."/>
            <person name="LaButti K.M."/>
            <person name="Lechner B.E."/>
            <person name="Liimatainen K."/>
            <person name="Lipzen A."/>
            <person name="Lukacs Z."/>
            <person name="Mihaltcheva S."/>
            <person name="Morgado L.N."/>
            <person name="Niskanen T."/>
            <person name="Noordeloos M.E."/>
            <person name="Ohm R.A."/>
            <person name="Ortiz-Santana B."/>
            <person name="Ovrebo C."/>
            <person name="Racz N."/>
            <person name="Riley R."/>
            <person name="Savchenko A."/>
            <person name="Shiryaev A."/>
            <person name="Soop K."/>
            <person name="Spirin V."/>
            <person name="Szebenyi C."/>
            <person name="Tomsovsky M."/>
            <person name="Tulloss R.E."/>
            <person name="Uehling J."/>
            <person name="Grigoriev I.V."/>
            <person name="Vagvolgyi C."/>
            <person name="Papp T."/>
            <person name="Martin F.M."/>
            <person name="Miettinen O."/>
            <person name="Hibbett D.S."/>
            <person name="Nagy L.G."/>
        </authorList>
    </citation>
    <scope>NUCLEOTIDE SEQUENCE [LARGE SCALE GENOMIC DNA]</scope>
    <source>
        <strain evidence="1 2">CBS 962.96</strain>
    </source>
</reference>
<dbReference type="Proteomes" id="UP000297245">
    <property type="component" value="Unassembled WGS sequence"/>
</dbReference>
<gene>
    <name evidence="1" type="ORF">K435DRAFT_795715</name>
</gene>
<proteinExistence type="predicted"/>
<evidence type="ECO:0000313" key="1">
    <source>
        <dbReference type="EMBL" id="THU98428.1"/>
    </source>
</evidence>
<sequence>MAKIASQLVRLSIAKCFEAVLSLEFASSCHQDVCLSITREISMRCNNQELVSLSAASFDDESIKEPQTLFDRLSSKLRRAVPVESRGADTVGVTRLTAFLPRSDERKQHNSEKEVARKVWSRFTGSKISNHDMFCIVTVLRITSSWLCSPKPTSVAVVRHLLKAENIVPVGRRV</sequence>
<dbReference type="EMBL" id="ML179136">
    <property type="protein sequence ID" value="THU98428.1"/>
    <property type="molecule type" value="Genomic_DNA"/>
</dbReference>
<protein>
    <submittedName>
        <fullName evidence="1">Uncharacterized protein</fullName>
    </submittedName>
</protein>
<organism evidence="1 2">
    <name type="scientific">Dendrothele bispora (strain CBS 962.96)</name>
    <dbReference type="NCBI Taxonomy" id="1314807"/>
    <lineage>
        <taxon>Eukaryota</taxon>
        <taxon>Fungi</taxon>
        <taxon>Dikarya</taxon>
        <taxon>Basidiomycota</taxon>
        <taxon>Agaricomycotina</taxon>
        <taxon>Agaricomycetes</taxon>
        <taxon>Agaricomycetidae</taxon>
        <taxon>Agaricales</taxon>
        <taxon>Agaricales incertae sedis</taxon>
        <taxon>Dendrothele</taxon>
    </lineage>
</organism>
<evidence type="ECO:0000313" key="2">
    <source>
        <dbReference type="Proteomes" id="UP000297245"/>
    </source>
</evidence>